<organism evidence="2 3">
    <name type="scientific">Rubus argutus</name>
    <name type="common">Southern blackberry</name>
    <dbReference type="NCBI Taxonomy" id="59490"/>
    <lineage>
        <taxon>Eukaryota</taxon>
        <taxon>Viridiplantae</taxon>
        <taxon>Streptophyta</taxon>
        <taxon>Embryophyta</taxon>
        <taxon>Tracheophyta</taxon>
        <taxon>Spermatophyta</taxon>
        <taxon>Magnoliopsida</taxon>
        <taxon>eudicotyledons</taxon>
        <taxon>Gunneridae</taxon>
        <taxon>Pentapetalae</taxon>
        <taxon>rosids</taxon>
        <taxon>fabids</taxon>
        <taxon>Rosales</taxon>
        <taxon>Rosaceae</taxon>
        <taxon>Rosoideae</taxon>
        <taxon>Rosoideae incertae sedis</taxon>
        <taxon>Rubus</taxon>
    </lineage>
</organism>
<dbReference type="SUPFAM" id="SSF48150">
    <property type="entry name" value="DNA-glycosylase"/>
    <property type="match status" value="1"/>
</dbReference>
<dbReference type="PANTHER" id="PTHR10242:SF7">
    <property type="entry name" value="HHH-GPD DOMAIN-CONTAINING PROTEIN"/>
    <property type="match status" value="1"/>
</dbReference>
<dbReference type="AlphaFoldDB" id="A0AAW1YTF0"/>
<feature type="region of interest" description="Disordered" evidence="1">
    <location>
        <begin position="185"/>
        <end position="210"/>
    </location>
</feature>
<dbReference type="Proteomes" id="UP001457282">
    <property type="component" value="Unassembled WGS sequence"/>
</dbReference>
<evidence type="ECO:0000313" key="3">
    <source>
        <dbReference type="Proteomes" id="UP001457282"/>
    </source>
</evidence>
<keyword evidence="3" id="KW-1185">Reference proteome</keyword>
<dbReference type="InterPro" id="IPR011257">
    <property type="entry name" value="DNA_glycosylase"/>
</dbReference>
<gene>
    <name evidence="2" type="ORF">M0R45_007153</name>
</gene>
<evidence type="ECO:0000256" key="1">
    <source>
        <dbReference type="SAM" id="MobiDB-lite"/>
    </source>
</evidence>
<name>A0AAW1YTF0_RUBAR</name>
<accession>A0AAW1YTF0</accession>
<dbReference type="GO" id="GO:0006285">
    <property type="term" value="P:base-excision repair, AP site formation"/>
    <property type="evidence" value="ECO:0007669"/>
    <property type="project" value="TreeGrafter"/>
</dbReference>
<dbReference type="InterPro" id="IPR052054">
    <property type="entry name" value="Oxidative_DNA_repair_enzyme"/>
</dbReference>
<protein>
    <recommendedName>
        <fullName evidence="4">DNA glycosylase</fullName>
    </recommendedName>
</protein>
<evidence type="ECO:0008006" key="4">
    <source>
        <dbReference type="Google" id="ProtNLM"/>
    </source>
</evidence>
<evidence type="ECO:0000313" key="2">
    <source>
        <dbReference type="EMBL" id="KAK9951717.1"/>
    </source>
</evidence>
<dbReference type="GO" id="GO:0005634">
    <property type="term" value="C:nucleus"/>
    <property type="evidence" value="ECO:0007669"/>
    <property type="project" value="TreeGrafter"/>
</dbReference>
<dbReference type="GO" id="GO:0034039">
    <property type="term" value="F:8-oxo-7,8-dihydroguanine DNA N-glycosylase activity"/>
    <property type="evidence" value="ECO:0007669"/>
    <property type="project" value="TreeGrafter"/>
</dbReference>
<comment type="caution">
    <text evidence="2">The sequence shown here is derived from an EMBL/GenBank/DDBJ whole genome shotgun (WGS) entry which is preliminary data.</text>
</comment>
<dbReference type="PANTHER" id="PTHR10242">
    <property type="entry name" value="8-OXOGUANINE DNA GLYCOSYLASE"/>
    <property type="match status" value="1"/>
</dbReference>
<sequence length="382" mass="43728">MCGGARGGEGFSLFLRLGESKSSFDLEKAVCNHGFFMMAPNRWIPSSKTLERPVRLADSTRSVRVSILKPCISVHKDSLLVRLHDISPNDISKRDEVAILEQVRRMLRISHKDEQDVKQYHQKLLHIHLSEDHDNDKPGSGRLFRSPTLFEDLVKCLLLCNCKWSNTLKMARALCELQFETSSNASTRSNGRKRKREESNIANNGDGKRILGNFPSSEELARLDGNALKKLTNNILGYRAKHILRLAKDVESGRIRLDEFEALEDKDHLLHKFMQIKGFGSFASANALMCIGYYHKVPVDTETMRHLQQVHGRNNCNKNTVMKDVKEIYDKYAPFQCLAYWLELQDSYERKFGKLSELPDSAYHTISGRLEALDSIDLNMMR</sequence>
<dbReference type="EMBL" id="JBEDUW010000001">
    <property type="protein sequence ID" value="KAK9951717.1"/>
    <property type="molecule type" value="Genomic_DNA"/>
</dbReference>
<proteinExistence type="predicted"/>
<reference evidence="2 3" key="1">
    <citation type="journal article" date="2023" name="G3 (Bethesda)">
        <title>A chromosome-length genome assembly and annotation of blackberry (Rubus argutus, cv. 'Hillquist').</title>
        <authorList>
            <person name="Bruna T."/>
            <person name="Aryal R."/>
            <person name="Dudchenko O."/>
            <person name="Sargent D.J."/>
            <person name="Mead D."/>
            <person name="Buti M."/>
            <person name="Cavallini A."/>
            <person name="Hytonen T."/>
            <person name="Andres J."/>
            <person name="Pham M."/>
            <person name="Weisz D."/>
            <person name="Mascagni F."/>
            <person name="Usai G."/>
            <person name="Natali L."/>
            <person name="Bassil N."/>
            <person name="Fernandez G.E."/>
            <person name="Lomsadze A."/>
            <person name="Armour M."/>
            <person name="Olukolu B."/>
            <person name="Poorten T."/>
            <person name="Britton C."/>
            <person name="Davik J."/>
            <person name="Ashrafi H."/>
            <person name="Aiden E.L."/>
            <person name="Borodovsky M."/>
            <person name="Worthington M."/>
        </authorList>
    </citation>
    <scope>NUCLEOTIDE SEQUENCE [LARGE SCALE GENOMIC DNA]</scope>
    <source>
        <strain evidence="2">PI 553951</strain>
    </source>
</reference>
<dbReference type="Gene3D" id="1.10.340.30">
    <property type="entry name" value="Hypothetical protein, domain 2"/>
    <property type="match status" value="1"/>
</dbReference>